<dbReference type="STRING" id="317655.Sala_0894"/>
<evidence type="ECO:0000259" key="1">
    <source>
        <dbReference type="Pfam" id="PF01636"/>
    </source>
</evidence>
<gene>
    <name evidence="2" type="ordered locus">Sala_0894</name>
</gene>
<dbReference type="AlphaFoldDB" id="Q1GUR0"/>
<dbReference type="InterPro" id="IPR002575">
    <property type="entry name" value="Aminoglycoside_PTrfase"/>
</dbReference>
<dbReference type="Gene3D" id="3.90.1200.10">
    <property type="match status" value="1"/>
</dbReference>
<reference evidence="2 3" key="1">
    <citation type="journal article" date="2009" name="Proc. Natl. Acad. Sci. U.S.A.">
        <title>The genomic basis of trophic strategy in marine bacteria.</title>
        <authorList>
            <person name="Lauro F.M."/>
            <person name="McDougald D."/>
            <person name="Thomas T."/>
            <person name="Williams T.J."/>
            <person name="Egan S."/>
            <person name="Rice S."/>
            <person name="DeMaere M.Z."/>
            <person name="Ting L."/>
            <person name="Ertan H."/>
            <person name="Johnson J."/>
            <person name="Ferriera S."/>
            <person name="Lapidus A."/>
            <person name="Anderson I."/>
            <person name="Kyrpides N."/>
            <person name="Munk A.C."/>
            <person name="Detter C."/>
            <person name="Han C.S."/>
            <person name="Brown M.V."/>
            <person name="Robb F.T."/>
            <person name="Kjelleberg S."/>
            <person name="Cavicchioli R."/>
        </authorList>
    </citation>
    <scope>NUCLEOTIDE SEQUENCE [LARGE SCALE GENOMIC DNA]</scope>
    <source>
        <strain evidence="3">DSM 13593 / LMG 18877 / RB2256</strain>
    </source>
</reference>
<protein>
    <submittedName>
        <fullName evidence="2">Aminoglycoside phosphotransferase</fullName>
    </submittedName>
</protein>
<dbReference type="InterPro" id="IPR011009">
    <property type="entry name" value="Kinase-like_dom_sf"/>
</dbReference>
<dbReference type="eggNOG" id="COG3173">
    <property type="taxonomic scope" value="Bacteria"/>
</dbReference>
<dbReference type="OrthoDB" id="3806873at2"/>
<dbReference type="SUPFAM" id="SSF56112">
    <property type="entry name" value="Protein kinase-like (PK-like)"/>
    <property type="match status" value="1"/>
</dbReference>
<dbReference type="GO" id="GO:0016740">
    <property type="term" value="F:transferase activity"/>
    <property type="evidence" value="ECO:0007669"/>
    <property type="project" value="UniProtKB-KW"/>
</dbReference>
<proteinExistence type="predicted"/>
<feature type="domain" description="Aminoglycoside phosphotransferase" evidence="1">
    <location>
        <begin position="67"/>
        <end position="276"/>
    </location>
</feature>
<dbReference type="InterPro" id="IPR041726">
    <property type="entry name" value="ACAD10_11_N"/>
</dbReference>
<dbReference type="Proteomes" id="UP000006578">
    <property type="component" value="Chromosome"/>
</dbReference>
<keyword evidence="3" id="KW-1185">Reference proteome</keyword>
<dbReference type="RefSeq" id="WP_011541200.1">
    <property type="nucleotide sequence ID" value="NC_008048.1"/>
</dbReference>
<organism evidence="2 3">
    <name type="scientific">Sphingopyxis alaskensis (strain DSM 13593 / LMG 18877 / RB2256)</name>
    <name type="common">Sphingomonas alaskensis</name>
    <dbReference type="NCBI Taxonomy" id="317655"/>
    <lineage>
        <taxon>Bacteria</taxon>
        <taxon>Pseudomonadati</taxon>
        <taxon>Pseudomonadota</taxon>
        <taxon>Alphaproteobacteria</taxon>
        <taxon>Sphingomonadales</taxon>
        <taxon>Sphingomonadaceae</taxon>
        <taxon>Sphingopyxis</taxon>
    </lineage>
</organism>
<dbReference type="HOGENOM" id="CLU_046674_0_0_5"/>
<dbReference type="EMBL" id="CP000356">
    <property type="protein sequence ID" value="ABF52612.1"/>
    <property type="molecule type" value="Genomic_DNA"/>
</dbReference>
<dbReference type="Pfam" id="PF01636">
    <property type="entry name" value="APH"/>
    <property type="match status" value="1"/>
</dbReference>
<dbReference type="CDD" id="cd05154">
    <property type="entry name" value="ACAD10_11_N-like"/>
    <property type="match status" value="1"/>
</dbReference>
<dbReference type="PANTHER" id="PTHR21310">
    <property type="entry name" value="AMINOGLYCOSIDE PHOSPHOTRANSFERASE-RELATED-RELATED"/>
    <property type="match status" value="1"/>
</dbReference>
<evidence type="ECO:0000313" key="3">
    <source>
        <dbReference type="Proteomes" id="UP000006578"/>
    </source>
</evidence>
<accession>Q1GUR0</accession>
<dbReference type="KEGG" id="sal:Sala_0894"/>
<keyword evidence="2" id="KW-0808">Transferase</keyword>
<name>Q1GUR0_SPHAL</name>
<dbReference type="InterPro" id="IPR051678">
    <property type="entry name" value="AGP_Transferase"/>
</dbReference>
<sequence length="459" mass="49045">MTRLPASLLPEGLTAAVEEASGARVVAVRPRGGGGASRDGAELDLAWPDGRTASAYMNYDVHRAGAGDDASFLREAAVLRALSGPLALAGVRVAPYYASVPDQRALVCGLVAGCDRFGAITDPVQRDALAADFMAQLAALHRIDIAKQPIEGMGPIESADVFARRRIAGLRAGNSGRAWDPLIHLALDWLEANIPADMPPPAIVHGDAGPGNFLFEGDRVTALLDWELVHYGDPMADLAMLCLRMLFQGFVPLPQAFAAYEAAGGHSVDRARLRFWRLLFQTAFARRSRYDDPDAPPPPNLGMNLVYSTIHRRVLSQALAEAAGVALPPVAMPDAAPGAHDRSFAVALDDIRDTIVPRLSDQQAAVKAKGLARLIKWWRAIERYQPGFHAAERLEISAALRRDFPDHGAAWSAFCQAVSDGGIETEAAIILCNAHAAREAALLADSMGGLAETRLAPLD</sequence>
<evidence type="ECO:0000313" key="2">
    <source>
        <dbReference type="EMBL" id="ABF52612.1"/>
    </source>
</evidence>